<reference evidence="1 2" key="1">
    <citation type="submission" date="2019-09" db="EMBL/GenBank/DDBJ databases">
        <title>Draft genome sequences of 48 bacterial type strains from the CCUG.</title>
        <authorList>
            <person name="Tunovic T."/>
            <person name="Pineiro-Iglesias B."/>
            <person name="Unosson C."/>
            <person name="Inganas E."/>
            <person name="Ohlen M."/>
            <person name="Cardew S."/>
            <person name="Jensie-Markopoulos S."/>
            <person name="Salva-Serra F."/>
            <person name="Jaen-Luchoro D."/>
            <person name="Karlsson R."/>
            <person name="Svensson-Stadler L."/>
            <person name="Chun J."/>
            <person name="Moore E."/>
        </authorList>
    </citation>
    <scope>NUCLEOTIDE SEQUENCE [LARGE SCALE GENOMIC DNA]</scope>
    <source>
        <strain evidence="1 2">CCUG 65687</strain>
    </source>
</reference>
<sequence length="100" mass="10275">MKGGASAPRNGIDERAARNSFRLATPECCHAARAAAIEKIAHCIVSDPFFYGRAGFCRPRAAGQPCAGGCGGAAIRRRAVVFAGKEARAARAHALAPAPA</sequence>
<dbReference type="EMBL" id="VZOL01001306">
    <property type="protein sequence ID" value="KAB0633569.1"/>
    <property type="molecule type" value="Genomic_DNA"/>
</dbReference>
<feature type="non-terminal residue" evidence="1">
    <location>
        <position position="100"/>
    </location>
</feature>
<accession>A0A6L3MRK0</accession>
<comment type="caution">
    <text evidence="1">The sequence shown here is derived from an EMBL/GenBank/DDBJ whole genome shotgun (WGS) entry which is preliminary data.</text>
</comment>
<evidence type="ECO:0000313" key="2">
    <source>
        <dbReference type="Proteomes" id="UP000473571"/>
    </source>
</evidence>
<dbReference type="AlphaFoldDB" id="A0A6L3MRK0"/>
<name>A0A6L3MRK0_9BURK</name>
<dbReference type="Proteomes" id="UP000473571">
    <property type="component" value="Unassembled WGS sequence"/>
</dbReference>
<evidence type="ECO:0000313" key="1">
    <source>
        <dbReference type="EMBL" id="KAB0633569.1"/>
    </source>
</evidence>
<proteinExistence type="predicted"/>
<protein>
    <submittedName>
        <fullName evidence="1">Uncharacterized protein</fullName>
    </submittedName>
</protein>
<gene>
    <name evidence="1" type="ORF">F7R13_35190</name>
</gene>
<organism evidence="1 2">
    <name type="scientific">Burkholderia territorii</name>
    <dbReference type="NCBI Taxonomy" id="1503055"/>
    <lineage>
        <taxon>Bacteria</taxon>
        <taxon>Pseudomonadati</taxon>
        <taxon>Pseudomonadota</taxon>
        <taxon>Betaproteobacteria</taxon>
        <taxon>Burkholderiales</taxon>
        <taxon>Burkholderiaceae</taxon>
        <taxon>Burkholderia</taxon>
        <taxon>Burkholderia cepacia complex</taxon>
    </lineage>
</organism>